<dbReference type="OrthoDB" id="9814256at2"/>
<comment type="similarity">
    <text evidence="2 8">Belongs to the PhoU family.</text>
</comment>
<evidence type="ECO:0000256" key="1">
    <source>
        <dbReference type="ARBA" id="ARBA00004496"/>
    </source>
</evidence>
<protein>
    <recommendedName>
        <fullName evidence="8">Phosphate-specific transport system accessory protein PhoU</fullName>
    </recommendedName>
</protein>
<dbReference type="NCBIfam" id="TIGR02135">
    <property type="entry name" value="phoU_full"/>
    <property type="match status" value="1"/>
</dbReference>
<dbReference type="Proteomes" id="UP000190423">
    <property type="component" value="Unassembled WGS sequence"/>
</dbReference>
<keyword evidence="6 8" id="KW-0592">Phosphate transport</keyword>
<organism evidence="10 11">
    <name type="scientific">Treponema porcinum</name>
    <dbReference type="NCBI Taxonomy" id="261392"/>
    <lineage>
        <taxon>Bacteria</taxon>
        <taxon>Pseudomonadati</taxon>
        <taxon>Spirochaetota</taxon>
        <taxon>Spirochaetia</taxon>
        <taxon>Spirochaetales</taxon>
        <taxon>Treponemataceae</taxon>
        <taxon>Treponema</taxon>
    </lineage>
</organism>
<evidence type="ECO:0000259" key="9">
    <source>
        <dbReference type="Pfam" id="PF01895"/>
    </source>
</evidence>
<dbReference type="Pfam" id="PF01895">
    <property type="entry name" value="PhoU"/>
    <property type="match status" value="2"/>
</dbReference>
<evidence type="ECO:0000256" key="5">
    <source>
        <dbReference type="ARBA" id="ARBA00022490"/>
    </source>
</evidence>
<keyword evidence="5 8" id="KW-0963">Cytoplasm</keyword>
<comment type="function">
    <text evidence="7 8">Plays a role in the regulation of phosphate uptake.</text>
</comment>
<gene>
    <name evidence="10" type="ORF">SAMN02745149_00705</name>
</gene>
<sequence length="214" mass="23938">MRTHFDNQLKELNDSLIFLGAECEDCLTYATQALLTGTKEMTELAMQCERETDSKQRYIQALCMKLLLQQQPVAGDLRTISAALHMITDMERIADQGSDIAEIARHIDFTTNEKNQSIAQMADITIKMLSMAVSSFVQRDKELALSVQKMDDDVDSLFQQAKVELVDMMCGGGVPDKKMAEGALEMLMIAKYFERIGDHTVNITEAVVTMLNGN</sequence>
<proteinExistence type="inferred from homology"/>
<dbReference type="InterPro" id="IPR026022">
    <property type="entry name" value="PhoU_dom"/>
</dbReference>
<comment type="subcellular location">
    <subcellularLocation>
        <location evidence="1 8">Cytoplasm</location>
    </subcellularLocation>
</comment>
<name>A0A1T4JQ51_TREPO</name>
<dbReference type="InterPro" id="IPR038078">
    <property type="entry name" value="PhoU-like_sf"/>
</dbReference>
<dbReference type="GO" id="GO:0006817">
    <property type="term" value="P:phosphate ion transport"/>
    <property type="evidence" value="ECO:0007669"/>
    <property type="project" value="UniProtKB-KW"/>
</dbReference>
<accession>A0A1T4JQ51</accession>
<feature type="domain" description="PhoU" evidence="9">
    <location>
        <begin position="19"/>
        <end position="103"/>
    </location>
</feature>
<evidence type="ECO:0000256" key="4">
    <source>
        <dbReference type="ARBA" id="ARBA00022448"/>
    </source>
</evidence>
<dbReference type="RefSeq" id="WP_078932626.1">
    <property type="nucleotide sequence ID" value="NZ_FUWG01000004.1"/>
</dbReference>
<dbReference type="STRING" id="261392.SAMN02745149_00705"/>
<keyword evidence="4 8" id="KW-0813">Transport</keyword>
<dbReference type="SUPFAM" id="SSF109755">
    <property type="entry name" value="PhoU-like"/>
    <property type="match status" value="1"/>
</dbReference>
<feature type="domain" description="PhoU" evidence="9">
    <location>
        <begin position="118"/>
        <end position="207"/>
    </location>
</feature>
<dbReference type="InterPro" id="IPR028366">
    <property type="entry name" value="PhoU"/>
</dbReference>
<dbReference type="GO" id="GO:0005737">
    <property type="term" value="C:cytoplasm"/>
    <property type="evidence" value="ECO:0007669"/>
    <property type="project" value="UniProtKB-SubCell"/>
</dbReference>
<comment type="subunit">
    <text evidence="3 8">Homodimer.</text>
</comment>
<dbReference type="PANTHER" id="PTHR42930:SF3">
    <property type="entry name" value="PHOSPHATE-SPECIFIC TRANSPORT SYSTEM ACCESSORY PROTEIN PHOU"/>
    <property type="match status" value="1"/>
</dbReference>
<evidence type="ECO:0000256" key="7">
    <source>
        <dbReference type="ARBA" id="ARBA00056181"/>
    </source>
</evidence>
<dbReference type="EMBL" id="FUWG01000004">
    <property type="protein sequence ID" value="SJZ32249.1"/>
    <property type="molecule type" value="Genomic_DNA"/>
</dbReference>
<keyword evidence="11" id="KW-1185">Reference proteome</keyword>
<dbReference type="GeneID" id="78316018"/>
<dbReference type="FunFam" id="1.20.58.220:FF:000004">
    <property type="entry name" value="Phosphate-specific transport system accessory protein PhoU"/>
    <property type="match status" value="1"/>
</dbReference>
<evidence type="ECO:0000256" key="2">
    <source>
        <dbReference type="ARBA" id="ARBA00008107"/>
    </source>
</evidence>
<evidence type="ECO:0000313" key="10">
    <source>
        <dbReference type="EMBL" id="SJZ32249.1"/>
    </source>
</evidence>
<evidence type="ECO:0000256" key="6">
    <source>
        <dbReference type="ARBA" id="ARBA00022592"/>
    </source>
</evidence>
<dbReference type="AlphaFoldDB" id="A0A1T4JQ51"/>
<dbReference type="PIRSF" id="PIRSF003107">
    <property type="entry name" value="PhoU"/>
    <property type="match status" value="1"/>
</dbReference>
<evidence type="ECO:0000256" key="8">
    <source>
        <dbReference type="PIRNR" id="PIRNR003107"/>
    </source>
</evidence>
<dbReference type="Gene3D" id="1.20.58.220">
    <property type="entry name" value="Phosphate transport system protein phou homolog 2, domain 2"/>
    <property type="match status" value="1"/>
</dbReference>
<dbReference type="GO" id="GO:0030643">
    <property type="term" value="P:intracellular phosphate ion homeostasis"/>
    <property type="evidence" value="ECO:0007669"/>
    <property type="project" value="InterPro"/>
</dbReference>
<reference evidence="10 11" key="1">
    <citation type="submission" date="2017-02" db="EMBL/GenBank/DDBJ databases">
        <authorList>
            <person name="Peterson S.W."/>
        </authorList>
    </citation>
    <scope>NUCLEOTIDE SEQUENCE [LARGE SCALE GENOMIC DNA]</scope>
    <source>
        <strain evidence="10 11">ATCC BAA-908</strain>
    </source>
</reference>
<evidence type="ECO:0000313" key="11">
    <source>
        <dbReference type="Proteomes" id="UP000190423"/>
    </source>
</evidence>
<dbReference type="PANTHER" id="PTHR42930">
    <property type="entry name" value="PHOSPHATE-SPECIFIC TRANSPORT SYSTEM ACCESSORY PROTEIN PHOU"/>
    <property type="match status" value="1"/>
</dbReference>
<evidence type="ECO:0000256" key="3">
    <source>
        <dbReference type="ARBA" id="ARBA00011738"/>
    </source>
</evidence>
<dbReference type="GO" id="GO:0045936">
    <property type="term" value="P:negative regulation of phosphate metabolic process"/>
    <property type="evidence" value="ECO:0007669"/>
    <property type="project" value="InterPro"/>
</dbReference>